<evidence type="ECO:0000313" key="8">
    <source>
        <dbReference type="EMBL" id="CAG37108.1"/>
    </source>
</evidence>
<dbReference type="PROSITE" id="PS51379">
    <property type="entry name" value="4FE4S_FER_2"/>
    <property type="match status" value="3"/>
</dbReference>
<dbReference type="Pfam" id="PF12837">
    <property type="entry name" value="Fer4_6"/>
    <property type="match status" value="1"/>
</dbReference>
<dbReference type="Gene3D" id="3.30.70.20">
    <property type="match status" value="2"/>
</dbReference>
<dbReference type="SUPFAM" id="SSF54862">
    <property type="entry name" value="4Fe-4S ferredoxins"/>
    <property type="match status" value="1"/>
</dbReference>
<dbReference type="AlphaFoldDB" id="Q6AKL7"/>
<gene>
    <name evidence="8" type="ordered locus">DP2379</name>
</gene>
<keyword evidence="6" id="KW-0411">Iron-sulfur</keyword>
<dbReference type="Pfam" id="PF00037">
    <property type="entry name" value="Fer4"/>
    <property type="match status" value="1"/>
</dbReference>
<evidence type="ECO:0000256" key="3">
    <source>
        <dbReference type="ARBA" id="ARBA00022723"/>
    </source>
</evidence>
<dbReference type="InterPro" id="IPR004108">
    <property type="entry name" value="Fe_hydrogenase_lsu_C"/>
</dbReference>
<evidence type="ECO:0000256" key="4">
    <source>
        <dbReference type="ARBA" id="ARBA00022982"/>
    </source>
</evidence>
<organism evidence="8 9">
    <name type="scientific">Desulfotalea psychrophila (strain LSv54 / DSM 12343)</name>
    <dbReference type="NCBI Taxonomy" id="177439"/>
    <lineage>
        <taxon>Bacteria</taxon>
        <taxon>Pseudomonadati</taxon>
        <taxon>Thermodesulfobacteriota</taxon>
        <taxon>Desulfobulbia</taxon>
        <taxon>Desulfobulbales</taxon>
        <taxon>Desulfocapsaceae</taxon>
        <taxon>Desulfotalea</taxon>
    </lineage>
</organism>
<keyword evidence="1" id="KW-0813">Transport</keyword>
<feature type="domain" description="4Fe-4S ferredoxin-type" evidence="7">
    <location>
        <begin position="109"/>
        <end position="140"/>
    </location>
</feature>
<dbReference type="InterPro" id="IPR017896">
    <property type="entry name" value="4Fe4S_Fe-S-bd"/>
</dbReference>
<keyword evidence="5" id="KW-0408">Iron</keyword>
<dbReference type="eggNOG" id="COG2221">
    <property type="taxonomic scope" value="Bacteria"/>
</dbReference>
<dbReference type="OrthoDB" id="9810782at2"/>
<dbReference type="PANTHER" id="PTHR42859">
    <property type="entry name" value="OXIDOREDUCTASE"/>
    <property type="match status" value="1"/>
</dbReference>
<keyword evidence="3" id="KW-0479">Metal-binding</keyword>
<accession>Q6AKL7</accession>
<dbReference type="PROSITE" id="PS00198">
    <property type="entry name" value="4FE4S_FER_1"/>
    <property type="match status" value="1"/>
</dbReference>
<sequence>MYFKSYHSTINHEVLNLITKAFFSDDFAGNVNAIPIQMRPRDQKASSRCCIWRERAIIRYRCMAFLGFAIEQDDDELKSLAEYAEMALKRDSVTSTTLTFIDEACNACVRTHYEVTNACQGCLAQACIQSCPKDAITMVQGKSHIDSNLCINCGKCLKVCPYHAIVQIPIPCEVACPIGAISKDVSGRQVIDYDLCIFCGKCMAQCPFAAVLEKSQMLDVLKAMRSGEKLVAMVAPAIAGEFDASMAKLVTALKKIGFAQAAEVSSGADITAHKEAEEFVERMEEGAPFMTTSCCPAYTMLVRKHLTDLGEFVSDTRTPMHYTAAKVKAVDSNYKTVFIGPCVAKRKEGARDEGVDYVLTFQELGSLFAALEIDFEQCEDGEYMFPAMREGRSFPVTGGVTAGITAMIGDRTEVKPISINGLDKMSMRELKRYSQKREAPGNFIEVMGCEGGCVAGPANLISLKKATKKCQDFAKNSPSILDK</sequence>
<evidence type="ECO:0000259" key="7">
    <source>
        <dbReference type="PROSITE" id="PS51379"/>
    </source>
</evidence>
<evidence type="ECO:0000256" key="5">
    <source>
        <dbReference type="ARBA" id="ARBA00023004"/>
    </source>
</evidence>
<dbReference type="InterPro" id="IPR009016">
    <property type="entry name" value="Fe_hydrogenase"/>
</dbReference>
<dbReference type="Pfam" id="PF02906">
    <property type="entry name" value="Fe_hyd_lg_C"/>
    <property type="match status" value="1"/>
</dbReference>
<dbReference type="STRING" id="177439.DP2379"/>
<dbReference type="HOGENOM" id="CLU_039046_0_1_7"/>
<dbReference type="InterPro" id="IPR017900">
    <property type="entry name" value="4Fe4S_Fe_S_CS"/>
</dbReference>
<dbReference type="InterPro" id="IPR050294">
    <property type="entry name" value="RnfB_subfamily"/>
</dbReference>
<dbReference type="InterPro" id="IPR027631">
    <property type="entry name" value="Mono_FeFe_hydrog"/>
</dbReference>
<feature type="domain" description="4Fe-4S ferredoxin-type" evidence="7">
    <location>
        <begin position="187"/>
        <end position="216"/>
    </location>
</feature>
<keyword evidence="9" id="KW-1185">Reference proteome</keyword>
<keyword evidence="4" id="KW-0249">Electron transport</keyword>
<dbReference type="PANTHER" id="PTHR42859:SF10">
    <property type="entry name" value="DIMETHYLSULFOXIDE REDUCTASE CHAIN B"/>
    <property type="match status" value="1"/>
</dbReference>
<dbReference type="EMBL" id="CR522870">
    <property type="protein sequence ID" value="CAG37108.1"/>
    <property type="molecule type" value="Genomic_DNA"/>
</dbReference>
<keyword evidence="2" id="KW-0004">4Fe-4S</keyword>
<dbReference type="RefSeq" id="WP_011189620.1">
    <property type="nucleotide sequence ID" value="NC_006138.1"/>
</dbReference>
<evidence type="ECO:0000256" key="2">
    <source>
        <dbReference type="ARBA" id="ARBA00022485"/>
    </source>
</evidence>
<dbReference type="GO" id="GO:0051539">
    <property type="term" value="F:4 iron, 4 sulfur cluster binding"/>
    <property type="evidence" value="ECO:0007669"/>
    <property type="project" value="UniProtKB-KW"/>
</dbReference>
<dbReference type="NCBIfam" id="TIGR04105">
    <property type="entry name" value="FeFe_hydrog_B1"/>
    <property type="match status" value="1"/>
</dbReference>
<evidence type="ECO:0000313" key="9">
    <source>
        <dbReference type="Proteomes" id="UP000000602"/>
    </source>
</evidence>
<dbReference type="Proteomes" id="UP000000602">
    <property type="component" value="Chromosome"/>
</dbReference>
<feature type="domain" description="4Fe-4S ferredoxin-type" evidence="7">
    <location>
        <begin position="141"/>
        <end position="170"/>
    </location>
</feature>
<dbReference type="eggNOG" id="COG4624">
    <property type="taxonomic scope" value="Bacteria"/>
</dbReference>
<reference evidence="9" key="1">
    <citation type="journal article" date="2004" name="Environ. Microbiol.">
        <title>The genome of Desulfotalea psychrophila, a sulfate-reducing bacterium from permanently cold Arctic sediments.</title>
        <authorList>
            <person name="Rabus R."/>
            <person name="Ruepp A."/>
            <person name="Frickey T."/>
            <person name="Rattei T."/>
            <person name="Fartmann B."/>
            <person name="Stark M."/>
            <person name="Bauer M."/>
            <person name="Zibat A."/>
            <person name="Lombardot T."/>
            <person name="Becker I."/>
            <person name="Amann J."/>
            <person name="Gellner K."/>
            <person name="Teeling H."/>
            <person name="Leuschner W.D."/>
            <person name="Gloeckner F.-O."/>
            <person name="Lupas A.N."/>
            <person name="Amann R."/>
            <person name="Klenk H.-P."/>
        </authorList>
    </citation>
    <scope>NUCLEOTIDE SEQUENCE [LARGE SCALE GENOMIC DNA]</scope>
    <source>
        <strain evidence="9">DSM 12343 / LSv54</strain>
    </source>
</reference>
<evidence type="ECO:0000256" key="1">
    <source>
        <dbReference type="ARBA" id="ARBA00022448"/>
    </source>
</evidence>
<proteinExistence type="predicted"/>
<dbReference type="KEGG" id="dps:DP2379"/>
<name>Q6AKL7_DESPS</name>
<dbReference type="Gene3D" id="3.40.950.10">
    <property type="entry name" value="Fe-only Hydrogenase (Larger Subunit), Chain L, domain 3"/>
    <property type="match status" value="1"/>
</dbReference>
<protein>
    <submittedName>
        <fullName evidence="8">Related to hydrogenase</fullName>
    </submittedName>
</protein>
<dbReference type="SUPFAM" id="SSF53920">
    <property type="entry name" value="Fe-only hydrogenase"/>
    <property type="match status" value="1"/>
</dbReference>
<dbReference type="GO" id="GO:0046872">
    <property type="term" value="F:metal ion binding"/>
    <property type="evidence" value="ECO:0007669"/>
    <property type="project" value="UniProtKB-KW"/>
</dbReference>
<evidence type="ECO:0000256" key="6">
    <source>
        <dbReference type="ARBA" id="ARBA00023014"/>
    </source>
</evidence>